<dbReference type="Proteomes" id="UP001163603">
    <property type="component" value="Chromosome 12"/>
</dbReference>
<comment type="caution">
    <text evidence="1">The sequence shown here is derived from an EMBL/GenBank/DDBJ whole genome shotgun (WGS) entry which is preliminary data.</text>
</comment>
<gene>
    <name evidence="1" type="ORF">Pint_10613</name>
</gene>
<reference evidence="2" key="1">
    <citation type="journal article" date="2023" name="G3 (Bethesda)">
        <title>Genome assembly and association tests identify interacting loci associated with vigor, precocity, and sex in interspecific pistachio rootstocks.</title>
        <authorList>
            <person name="Palmer W."/>
            <person name="Jacygrad E."/>
            <person name="Sagayaradj S."/>
            <person name="Cavanaugh K."/>
            <person name="Han R."/>
            <person name="Bertier L."/>
            <person name="Beede B."/>
            <person name="Kafkas S."/>
            <person name="Golino D."/>
            <person name="Preece J."/>
            <person name="Michelmore R."/>
        </authorList>
    </citation>
    <scope>NUCLEOTIDE SEQUENCE [LARGE SCALE GENOMIC DNA]</scope>
</reference>
<protein>
    <submittedName>
        <fullName evidence="1">Uncharacterized protein</fullName>
    </submittedName>
</protein>
<sequence length="180" mass="20567">MIGGKLWREGEEEGGEEEEVVEQGVDEKEVVEMGGGEEDNEEIVERGSGKEEEEEEEDWVVRGRAKCVYGDSTMPQVRIIAKNFMDMVASLTARDLEKLYDNPFICEAILRSLPPLAKKYVLEMLYMDSALPAKSVEEWVLSDGFTKHRVSIDRLVQLRIFTEEKYAPSLMCLELFYETG</sequence>
<evidence type="ECO:0000313" key="2">
    <source>
        <dbReference type="Proteomes" id="UP001163603"/>
    </source>
</evidence>
<keyword evidence="2" id="KW-1185">Reference proteome</keyword>
<accession>A0ACC0XKW6</accession>
<dbReference type="EMBL" id="CM047747">
    <property type="protein sequence ID" value="KAJ0018954.1"/>
    <property type="molecule type" value="Genomic_DNA"/>
</dbReference>
<proteinExistence type="predicted"/>
<organism evidence="1 2">
    <name type="scientific">Pistacia integerrima</name>
    <dbReference type="NCBI Taxonomy" id="434235"/>
    <lineage>
        <taxon>Eukaryota</taxon>
        <taxon>Viridiplantae</taxon>
        <taxon>Streptophyta</taxon>
        <taxon>Embryophyta</taxon>
        <taxon>Tracheophyta</taxon>
        <taxon>Spermatophyta</taxon>
        <taxon>Magnoliopsida</taxon>
        <taxon>eudicotyledons</taxon>
        <taxon>Gunneridae</taxon>
        <taxon>Pentapetalae</taxon>
        <taxon>rosids</taxon>
        <taxon>malvids</taxon>
        <taxon>Sapindales</taxon>
        <taxon>Anacardiaceae</taxon>
        <taxon>Pistacia</taxon>
    </lineage>
</organism>
<evidence type="ECO:0000313" key="1">
    <source>
        <dbReference type="EMBL" id="KAJ0018954.1"/>
    </source>
</evidence>
<name>A0ACC0XKW6_9ROSI</name>